<evidence type="ECO:0000313" key="2">
    <source>
        <dbReference type="EMBL" id="CAB0014868.1"/>
    </source>
</evidence>
<feature type="region of interest" description="Disordered" evidence="1">
    <location>
        <begin position="91"/>
        <end position="150"/>
    </location>
</feature>
<accession>A0A6H5HB11</accession>
<dbReference type="EMBL" id="CADCXU010028230">
    <property type="protein sequence ID" value="CAB0014868.1"/>
    <property type="molecule type" value="Genomic_DNA"/>
</dbReference>
<dbReference type="AlphaFoldDB" id="A0A6H5HB11"/>
<gene>
    <name evidence="2" type="ORF">NTEN_LOCUS19274</name>
</gene>
<proteinExistence type="predicted"/>
<name>A0A6H5HB11_9HEMI</name>
<protein>
    <submittedName>
        <fullName evidence="2">Uncharacterized protein</fullName>
    </submittedName>
</protein>
<organism evidence="2 3">
    <name type="scientific">Nesidiocoris tenuis</name>
    <dbReference type="NCBI Taxonomy" id="355587"/>
    <lineage>
        <taxon>Eukaryota</taxon>
        <taxon>Metazoa</taxon>
        <taxon>Ecdysozoa</taxon>
        <taxon>Arthropoda</taxon>
        <taxon>Hexapoda</taxon>
        <taxon>Insecta</taxon>
        <taxon>Pterygota</taxon>
        <taxon>Neoptera</taxon>
        <taxon>Paraneoptera</taxon>
        <taxon>Hemiptera</taxon>
        <taxon>Heteroptera</taxon>
        <taxon>Panheteroptera</taxon>
        <taxon>Cimicomorpha</taxon>
        <taxon>Miridae</taxon>
        <taxon>Dicyphina</taxon>
        <taxon>Nesidiocoris</taxon>
    </lineage>
</organism>
<feature type="compositionally biased region" description="Polar residues" evidence="1">
    <location>
        <begin position="134"/>
        <end position="150"/>
    </location>
</feature>
<evidence type="ECO:0000256" key="1">
    <source>
        <dbReference type="SAM" id="MobiDB-lite"/>
    </source>
</evidence>
<keyword evidence="3" id="KW-1185">Reference proteome</keyword>
<reference evidence="2 3" key="1">
    <citation type="submission" date="2020-02" db="EMBL/GenBank/DDBJ databases">
        <authorList>
            <person name="Ferguson B K."/>
        </authorList>
    </citation>
    <scope>NUCLEOTIDE SEQUENCE [LARGE SCALE GENOMIC DNA]</scope>
</reference>
<evidence type="ECO:0000313" key="3">
    <source>
        <dbReference type="Proteomes" id="UP000479000"/>
    </source>
</evidence>
<sequence length="150" mass="16619">MRNLFSPELLSITKHPVNCNYVPLLKRWMGPGNSLEAGTGGRNGLDVCELTAFCVRTRNKSDYLSDYHNVYDRPFFSDGKDEQWQQLIITKASSPAPPKLQPNYANESSKCLGQQSDERSDRTTMACEEAKPTIATSSSQANDVSQVTGP</sequence>
<feature type="compositionally biased region" description="Polar residues" evidence="1">
    <location>
        <begin position="103"/>
        <end position="115"/>
    </location>
</feature>
<dbReference type="Proteomes" id="UP000479000">
    <property type="component" value="Unassembled WGS sequence"/>
</dbReference>